<evidence type="ECO:0000313" key="4">
    <source>
        <dbReference type="Proteomes" id="UP001469365"/>
    </source>
</evidence>
<accession>A0ABU9DHM7</accession>
<keyword evidence="2" id="KW-0732">Signal</keyword>
<evidence type="ECO:0008006" key="5">
    <source>
        <dbReference type="Google" id="ProtNLM"/>
    </source>
</evidence>
<proteinExistence type="predicted"/>
<evidence type="ECO:0000256" key="1">
    <source>
        <dbReference type="SAM" id="Coils"/>
    </source>
</evidence>
<keyword evidence="4" id="KW-1185">Reference proteome</keyword>
<organism evidence="3 4">
    <name type="scientific">Paenibacillus filicis</name>
    <dbReference type="NCBI Taxonomy" id="669464"/>
    <lineage>
        <taxon>Bacteria</taxon>
        <taxon>Bacillati</taxon>
        <taxon>Bacillota</taxon>
        <taxon>Bacilli</taxon>
        <taxon>Bacillales</taxon>
        <taxon>Paenibacillaceae</taxon>
        <taxon>Paenibacillus</taxon>
    </lineage>
</organism>
<evidence type="ECO:0000256" key="2">
    <source>
        <dbReference type="SAM" id="SignalP"/>
    </source>
</evidence>
<keyword evidence="1" id="KW-0175">Coiled coil</keyword>
<feature type="chain" id="PRO_5046709766" description="Copper amine oxidase N-terminal domain-containing protein" evidence="2">
    <location>
        <begin position="23"/>
        <end position="163"/>
    </location>
</feature>
<dbReference type="RefSeq" id="WP_341415417.1">
    <property type="nucleotide sequence ID" value="NZ_JBBPCC010000005.1"/>
</dbReference>
<feature type="coiled-coil region" evidence="1">
    <location>
        <begin position="130"/>
        <end position="157"/>
    </location>
</feature>
<reference evidence="3 4" key="1">
    <citation type="submission" date="2024-04" db="EMBL/GenBank/DDBJ databases">
        <title>draft genome sequnece of Paenibacillus filicis.</title>
        <authorList>
            <person name="Kim D.-U."/>
        </authorList>
    </citation>
    <scope>NUCLEOTIDE SEQUENCE [LARGE SCALE GENOMIC DNA]</scope>
    <source>
        <strain evidence="3 4">KACC14197</strain>
    </source>
</reference>
<comment type="caution">
    <text evidence="3">The sequence shown here is derived from an EMBL/GenBank/DDBJ whole genome shotgun (WGS) entry which is preliminary data.</text>
</comment>
<dbReference type="EMBL" id="JBBPCC010000005">
    <property type="protein sequence ID" value="MEK8128350.1"/>
    <property type="molecule type" value="Genomic_DNA"/>
</dbReference>
<dbReference type="Proteomes" id="UP001469365">
    <property type="component" value="Unassembled WGS sequence"/>
</dbReference>
<feature type="signal peptide" evidence="2">
    <location>
        <begin position="1"/>
        <end position="22"/>
    </location>
</feature>
<protein>
    <recommendedName>
        <fullName evidence="5">Copper amine oxidase N-terminal domain-containing protein</fullName>
    </recommendedName>
</protein>
<name>A0ABU9DHM7_9BACL</name>
<sequence length="163" mass="17879">MRKYIIGFVIGIGVSSAFGASAAVEGIIGKAIEGTAAVKIEGKKLDKESIIVDGSSYAPVRAIGEALGLDVGFKNGEVILDKKKEATKVNETEDIPLDDKIKFTKEAKDGYEKSLERSQVLQNAAPEDQKSIYDNEIKVYKERIEQYKAQIADLERQKADLQK</sequence>
<gene>
    <name evidence="3" type="ORF">WMW72_10590</name>
</gene>
<evidence type="ECO:0000313" key="3">
    <source>
        <dbReference type="EMBL" id="MEK8128350.1"/>
    </source>
</evidence>